<dbReference type="EMBL" id="MDJD01000048">
    <property type="protein sequence ID" value="OEK07299.1"/>
    <property type="molecule type" value="Genomic_DNA"/>
</dbReference>
<gene>
    <name evidence="1" type="ORF">A8C32_17830</name>
</gene>
<evidence type="ECO:0000313" key="2">
    <source>
        <dbReference type="Proteomes" id="UP000095713"/>
    </source>
</evidence>
<dbReference type="RefSeq" id="WP_069830788.1">
    <property type="nucleotide sequence ID" value="NZ_MDJD01000048.1"/>
</dbReference>
<sequence>MNVKFDVEKAFKLSFDNIFVISGNVKKGEIKKGMKINVENNFYKICSIEYLDFKNGESSVGLNLKYKNSNELKQLNDFFSTQKEISILE</sequence>
<reference evidence="1 2" key="1">
    <citation type="submission" date="2016-05" db="EMBL/GenBank/DDBJ databases">
        <title>Draft Genome Sequence of Algibacter sp. Strain SK-16 Isolated from the Surface Water of Aburatsubo Inlet.</title>
        <authorList>
            <person name="Wong S.-K."/>
            <person name="Yoshizawa S."/>
            <person name="Nakajima Y."/>
            <person name="Ogura Y."/>
            <person name="Tetsuya H."/>
            <person name="Hamasaki K."/>
        </authorList>
    </citation>
    <scope>NUCLEOTIDE SEQUENCE [LARGE SCALE GENOMIC DNA]</scope>
    <source>
        <strain evidence="1 2">SK-16</strain>
    </source>
</reference>
<comment type="caution">
    <text evidence="1">The sequence shown here is derived from an EMBL/GenBank/DDBJ whole genome shotgun (WGS) entry which is preliminary data.</text>
</comment>
<dbReference type="Gene3D" id="2.40.30.10">
    <property type="entry name" value="Translation factors"/>
    <property type="match status" value="1"/>
</dbReference>
<keyword evidence="2" id="KW-1185">Reference proteome</keyword>
<dbReference type="AlphaFoldDB" id="A0A1E5T7E2"/>
<accession>A0A1E5T7E2</accession>
<evidence type="ECO:0000313" key="1">
    <source>
        <dbReference type="EMBL" id="OEK07299.1"/>
    </source>
</evidence>
<proteinExistence type="predicted"/>
<protein>
    <submittedName>
        <fullName evidence="1">Uncharacterized protein</fullName>
    </submittedName>
</protein>
<organism evidence="1 2">
    <name type="scientific">Flavivirga aquatica</name>
    <dbReference type="NCBI Taxonomy" id="1849968"/>
    <lineage>
        <taxon>Bacteria</taxon>
        <taxon>Pseudomonadati</taxon>
        <taxon>Bacteroidota</taxon>
        <taxon>Flavobacteriia</taxon>
        <taxon>Flavobacteriales</taxon>
        <taxon>Flavobacteriaceae</taxon>
        <taxon>Flavivirga</taxon>
    </lineage>
</organism>
<name>A0A1E5T7E2_9FLAO</name>
<dbReference type="Proteomes" id="UP000095713">
    <property type="component" value="Unassembled WGS sequence"/>
</dbReference>